<reference evidence="1 2" key="1">
    <citation type="submission" date="2018-05" db="EMBL/GenBank/DDBJ databases">
        <title>Draft Genome Sequences for a Diverse set of 7 Haemophilus Species.</title>
        <authorList>
            <person name="Nichols M."/>
            <person name="Topaz N."/>
            <person name="Wang X."/>
            <person name="Wang X."/>
            <person name="Boxrud D."/>
        </authorList>
    </citation>
    <scope>NUCLEOTIDE SEQUENCE [LARGE SCALE GENOMIC DNA]</scope>
    <source>
        <strain evidence="1 2">C2010039593</strain>
    </source>
</reference>
<dbReference type="EMBL" id="QEQD01000003">
    <property type="protein sequence ID" value="RDF05010.1"/>
    <property type="molecule type" value="Genomic_DNA"/>
</dbReference>
<dbReference type="Pfam" id="PF05930">
    <property type="entry name" value="Phage_AlpA"/>
    <property type="match status" value="1"/>
</dbReference>
<dbReference type="RefSeq" id="WP_111312763.1">
    <property type="nucleotide sequence ID" value="NZ_QEQD01000003.1"/>
</dbReference>
<evidence type="ECO:0000313" key="2">
    <source>
        <dbReference type="Proteomes" id="UP000253999"/>
    </source>
</evidence>
<organism evidence="1 2">
    <name type="scientific">Haemophilus parahaemolyticus</name>
    <dbReference type="NCBI Taxonomy" id="735"/>
    <lineage>
        <taxon>Bacteria</taxon>
        <taxon>Pseudomonadati</taxon>
        <taxon>Pseudomonadota</taxon>
        <taxon>Gammaproteobacteria</taxon>
        <taxon>Pasteurellales</taxon>
        <taxon>Pasteurellaceae</taxon>
        <taxon>Haemophilus</taxon>
    </lineage>
</organism>
<sequence length="74" mass="8565">MLEQTTDPKPTPIQAIWGTTQDVMTLICCKRTKLNELRKTDKSFPKPVELSPNHLRWNLSEVREWVAAKEATRS</sequence>
<comment type="caution">
    <text evidence="1">The sequence shown here is derived from an EMBL/GenBank/DDBJ whole genome shotgun (WGS) entry which is preliminary data.</text>
</comment>
<evidence type="ECO:0000313" key="1">
    <source>
        <dbReference type="EMBL" id="RDF05010.1"/>
    </source>
</evidence>
<dbReference type="Proteomes" id="UP000253999">
    <property type="component" value="Unassembled WGS sequence"/>
</dbReference>
<accession>A0A369ZL89</accession>
<gene>
    <name evidence="1" type="ORF">DPV98_04210</name>
</gene>
<dbReference type="AlphaFoldDB" id="A0A369ZL89"/>
<dbReference type="InterPro" id="IPR010260">
    <property type="entry name" value="AlpA"/>
</dbReference>
<proteinExistence type="predicted"/>
<protein>
    <submittedName>
        <fullName evidence="1">AlpA family phage regulatory protein</fullName>
    </submittedName>
</protein>
<name>A0A369ZL89_HAEPH</name>